<evidence type="ECO:0000313" key="4">
    <source>
        <dbReference type="Proteomes" id="UP000293865"/>
    </source>
</evidence>
<keyword evidence="2" id="KW-1133">Transmembrane helix</keyword>
<dbReference type="RefSeq" id="WP_129521027.1">
    <property type="nucleotide sequence ID" value="NZ_SDPN01000019.1"/>
</dbReference>
<feature type="transmembrane region" description="Helical" evidence="2">
    <location>
        <begin position="244"/>
        <end position="266"/>
    </location>
</feature>
<dbReference type="InterPro" id="IPR045931">
    <property type="entry name" value="DUF6350"/>
</dbReference>
<evidence type="ECO:0000313" key="3">
    <source>
        <dbReference type="EMBL" id="RXZ69719.1"/>
    </source>
</evidence>
<feature type="transmembrane region" description="Helical" evidence="2">
    <location>
        <begin position="345"/>
        <end position="367"/>
    </location>
</feature>
<keyword evidence="4" id="KW-1185">Reference proteome</keyword>
<protein>
    <submittedName>
        <fullName evidence="3">Uncharacterized protein</fullName>
    </submittedName>
</protein>
<feature type="transmembrane region" description="Helical" evidence="2">
    <location>
        <begin position="210"/>
        <end position="232"/>
    </location>
</feature>
<evidence type="ECO:0000256" key="1">
    <source>
        <dbReference type="SAM" id="MobiDB-lite"/>
    </source>
</evidence>
<keyword evidence="2" id="KW-0472">Membrane</keyword>
<feature type="compositionally biased region" description="Basic and acidic residues" evidence="1">
    <location>
        <begin position="420"/>
        <end position="431"/>
    </location>
</feature>
<reference evidence="3 4" key="1">
    <citation type="submission" date="2019-01" db="EMBL/GenBank/DDBJ databases">
        <title>Agromyces.</title>
        <authorList>
            <person name="Li J."/>
        </authorList>
    </citation>
    <scope>NUCLEOTIDE SEQUENCE [LARGE SCALE GENOMIC DNA]</scope>
    <source>
        <strain evidence="3 4">DSM 15934</strain>
    </source>
</reference>
<feature type="transmembrane region" description="Helical" evidence="2">
    <location>
        <begin position="116"/>
        <end position="137"/>
    </location>
</feature>
<dbReference type="EMBL" id="SDPN01000019">
    <property type="protein sequence ID" value="RXZ69719.1"/>
    <property type="molecule type" value="Genomic_DNA"/>
</dbReference>
<dbReference type="AlphaFoldDB" id="A0A4Q2KXN7"/>
<feature type="transmembrane region" description="Helical" evidence="2">
    <location>
        <begin position="387"/>
        <end position="409"/>
    </location>
</feature>
<dbReference type="OrthoDB" id="3742900at2"/>
<evidence type="ECO:0000256" key="2">
    <source>
        <dbReference type="SAM" id="Phobius"/>
    </source>
</evidence>
<feature type="transmembrane region" description="Helical" evidence="2">
    <location>
        <begin position="83"/>
        <end position="104"/>
    </location>
</feature>
<proteinExistence type="predicted"/>
<feature type="region of interest" description="Disordered" evidence="1">
    <location>
        <begin position="412"/>
        <end position="447"/>
    </location>
</feature>
<keyword evidence="2" id="KW-0812">Transmembrane</keyword>
<feature type="transmembrane region" description="Helical" evidence="2">
    <location>
        <begin position="301"/>
        <end position="324"/>
    </location>
</feature>
<accession>A0A4Q2KXN7</accession>
<feature type="transmembrane region" description="Helical" evidence="2">
    <location>
        <begin position="143"/>
        <end position="165"/>
    </location>
</feature>
<dbReference type="Pfam" id="PF19877">
    <property type="entry name" value="DUF6350"/>
    <property type="match status" value="1"/>
</dbReference>
<dbReference type="Proteomes" id="UP000293865">
    <property type="component" value="Unassembled WGS sequence"/>
</dbReference>
<comment type="caution">
    <text evidence="3">The sequence shown here is derived from an EMBL/GenBank/DDBJ whole genome shotgun (WGS) entry which is preliminary data.</text>
</comment>
<gene>
    <name evidence="3" type="ORF">ESP51_11415</name>
</gene>
<organism evidence="3 4">
    <name type="scientific">Agromyces albus</name>
    <dbReference type="NCBI Taxonomy" id="205332"/>
    <lineage>
        <taxon>Bacteria</taxon>
        <taxon>Bacillati</taxon>
        <taxon>Actinomycetota</taxon>
        <taxon>Actinomycetes</taxon>
        <taxon>Micrococcales</taxon>
        <taxon>Microbacteriaceae</taxon>
        <taxon>Agromyces</taxon>
    </lineage>
</organism>
<name>A0A4Q2KXN7_9MICO</name>
<feature type="transmembrane region" description="Helical" evidence="2">
    <location>
        <begin position="7"/>
        <end position="35"/>
    </location>
</feature>
<sequence>MRRTTIALLAALEASVAALIGLGIVLVPLMLLWAVHFGLSVDVSVFLRTAADVWLLGHGVDLELQLDAVTAARTGLPAAGDPFTITIALLGFALLSVVFGLRIGRRAAAGGHSVTGGLSATLVYALVGAGLALAAGIDGARPSLWQGALLPAFAMALGVVIGAAAESHRAGIVTDAAGVVVRGRLAAIPPALVAGARVAVRIGAGAAFGVLALGAVLVAVLVAIDYATIAGLYQSLGAGIDGGIALTVGELAFVPNLVVWATAWLLGPGFAIGAGTAVSPGGTLLGPVPGIPLLGALPTDVVALGGLWLIAPVLLGFVGAWLAFPDAASGHEVHGPRAVHGAGVSWWHPLAVGAGAGGVAALVLGVLAWWSGGAAGPGRLAEVGPNAWAVAGVAAATVGVGAIVGSYAARARGIAPGDEPGPREREGRPGDPEEPAPPREFIWGAER</sequence>